<dbReference type="RefSeq" id="WP_022220011.1">
    <property type="nucleotide sequence ID" value="NZ_CP070062.1"/>
</dbReference>
<reference evidence="1 2" key="1">
    <citation type="submission" date="2015-09" db="EMBL/GenBank/DDBJ databases">
        <authorList>
            <consortium name="Pathogen Informatics"/>
        </authorList>
    </citation>
    <scope>NUCLEOTIDE SEQUENCE [LARGE SCALE GENOMIC DNA]</scope>
    <source>
        <strain evidence="1 2">2789STDY5834962</strain>
    </source>
</reference>
<dbReference type="EMBL" id="CYXR01000039">
    <property type="protein sequence ID" value="CUN17495.1"/>
    <property type="molecule type" value="Genomic_DNA"/>
</dbReference>
<sequence length="49" mass="5548">MCMVEGEDNPELIEKILVMHGKQQQKQQEDLDDAADAEGWIDVCKETDA</sequence>
<accession>A0A173UU00</accession>
<name>A0A173UU00_9FIRM</name>
<evidence type="ECO:0000313" key="2">
    <source>
        <dbReference type="Proteomes" id="UP000095727"/>
    </source>
</evidence>
<protein>
    <submittedName>
        <fullName evidence="1">Uncharacterized protein</fullName>
    </submittedName>
</protein>
<dbReference type="Proteomes" id="UP000095727">
    <property type="component" value="Unassembled WGS sequence"/>
</dbReference>
<dbReference type="AlphaFoldDB" id="A0A173UU00"/>
<evidence type="ECO:0000313" key="1">
    <source>
        <dbReference type="EMBL" id="CUN17495.1"/>
    </source>
</evidence>
<organism evidence="1 2">
    <name type="scientific">Coprococcus comes</name>
    <dbReference type="NCBI Taxonomy" id="410072"/>
    <lineage>
        <taxon>Bacteria</taxon>
        <taxon>Bacillati</taxon>
        <taxon>Bacillota</taxon>
        <taxon>Clostridia</taxon>
        <taxon>Lachnospirales</taxon>
        <taxon>Lachnospiraceae</taxon>
        <taxon>Coprococcus</taxon>
    </lineage>
</organism>
<gene>
    <name evidence="1" type="ORF">ERS852574_03173</name>
</gene>
<proteinExistence type="predicted"/>
<dbReference type="GeneID" id="92823546"/>